<dbReference type="SUPFAM" id="SSF54060">
    <property type="entry name" value="His-Me finger endonucleases"/>
    <property type="match status" value="1"/>
</dbReference>
<organism evidence="2 3">
    <name type="scientific">Rhizobium lusitanum</name>
    <dbReference type="NCBI Taxonomy" id="293958"/>
    <lineage>
        <taxon>Bacteria</taxon>
        <taxon>Pseudomonadati</taxon>
        <taxon>Pseudomonadota</taxon>
        <taxon>Alphaproteobacteria</taxon>
        <taxon>Hyphomicrobiales</taxon>
        <taxon>Rhizobiaceae</taxon>
        <taxon>Rhizobium/Agrobacterium group</taxon>
        <taxon>Rhizobium</taxon>
    </lineage>
</organism>
<protein>
    <recommendedName>
        <fullName evidence="4">HNH endonuclease</fullName>
    </recommendedName>
</protein>
<feature type="region of interest" description="Disordered" evidence="1">
    <location>
        <begin position="132"/>
        <end position="152"/>
    </location>
</feature>
<accession>A0A1C3VSS2</accession>
<reference evidence="2 3" key="1">
    <citation type="submission" date="2016-08" db="EMBL/GenBank/DDBJ databases">
        <authorList>
            <person name="Seilhamer J.J."/>
        </authorList>
    </citation>
    <scope>NUCLEOTIDE SEQUENCE [LARGE SCALE GENOMIC DNA]</scope>
    <source>
        <strain evidence="2 3">P1-7</strain>
    </source>
</reference>
<dbReference type="EMBL" id="FMAF01000006">
    <property type="protein sequence ID" value="SCB30768.1"/>
    <property type="molecule type" value="Genomic_DNA"/>
</dbReference>
<gene>
    <name evidence="2" type="ORF">GA0061101_106155</name>
</gene>
<evidence type="ECO:0000256" key="1">
    <source>
        <dbReference type="SAM" id="MobiDB-lite"/>
    </source>
</evidence>
<dbReference type="InterPro" id="IPR044925">
    <property type="entry name" value="His-Me_finger_sf"/>
</dbReference>
<proteinExistence type="predicted"/>
<dbReference type="AlphaFoldDB" id="A0A1C3VSS2"/>
<name>A0A1C3VSS2_9HYPH</name>
<evidence type="ECO:0000313" key="2">
    <source>
        <dbReference type="EMBL" id="SCB30768.1"/>
    </source>
</evidence>
<sequence>MNIRFKPCSVNDCARNSHTDEKGCRGFCYPHYQRFMRNGDPEAGWASPGDAIRFVHESAVHYNGTDCLIWPFSRSGNNYGQLKIDGKHIGAHRYVCIVVYGEPPEPELVAAHSCGNGHLGCVAPRHLSWKTQEENSADKLSHGTHNRGERNARAKLSNDQARQILSLKGSKTQKEIALMFGITHSTVSEIHRGTKWGWLNSLYRKEKEVGNG</sequence>
<evidence type="ECO:0000313" key="3">
    <source>
        <dbReference type="Proteomes" id="UP000199205"/>
    </source>
</evidence>
<evidence type="ECO:0008006" key="4">
    <source>
        <dbReference type="Google" id="ProtNLM"/>
    </source>
</evidence>
<dbReference type="Proteomes" id="UP000199205">
    <property type="component" value="Unassembled WGS sequence"/>
</dbReference>